<gene>
    <name evidence="1" type="ORF">LITE_LOCUS21352</name>
</gene>
<organism evidence="1 2">
    <name type="scientific">Linum tenue</name>
    <dbReference type="NCBI Taxonomy" id="586396"/>
    <lineage>
        <taxon>Eukaryota</taxon>
        <taxon>Viridiplantae</taxon>
        <taxon>Streptophyta</taxon>
        <taxon>Embryophyta</taxon>
        <taxon>Tracheophyta</taxon>
        <taxon>Spermatophyta</taxon>
        <taxon>Magnoliopsida</taxon>
        <taxon>eudicotyledons</taxon>
        <taxon>Gunneridae</taxon>
        <taxon>Pentapetalae</taxon>
        <taxon>rosids</taxon>
        <taxon>fabids</taxon>
        <taxon>Malpighiales</taxon>
        <taxon>Linaceae</taxon>
        <taxon>Linum</taxon>
    </lineage>
</organism>
<protein>
    <submittedName>
        <fullName evidence="1">Uncharacterized protein</fullName>
    </submittedName>
</protein>
<dbReference type="EMBL" id="CAMGYJ010000006">
    <property type="protein sequence ID" value="CAI0427824.1"/>
    <property type="molecule type" value="Genomic_DNA"/>
</dbReference>
<dbReference type="AlphaFoldDB" id="A0AAV0KZC1"/>
<keyword evidence="2" id="KW-1185">Reference proteome</keyword>
<dbReference type="AntiFam" id="ANF00076">
    <property type="entry name" value="Shadow ORF (opposite copA)"/>
</dbReference>
<name>A0AAV0KZC1_9ROSI</name>
<reference evidence="1" key="1">
    <citation type="submission" date="2022-08" db="EMBL/GenBank/DDBJ databases">
        <authorList>
            <person name="Gutierrez-Valencia J."/>
        </authorList>
    </citation>
    <scope>NUCLEOTIDE SEQUENCE</scope>
</reference>
<evidence type="ECO:0000313" key="1">
    <source>
        <dbReference type="EMBL" id="CAI0427824.1"/>
    </source>
</evidence>
<proteinExistence type="predicted"/>
<comment type="caution">
    <text evidence="1">The sequence shown here is derived from an EMBL/GenBank/DDBJ whole genome shotgun (WGS) entry which is preliminary data.</text>
</comment>
<evidence type="ECO:0000313" key="2">
    <source>
        <dbReference type="Proteomes" id="UP001154282"/>
    </source>
</evidence>
<accession>A0AAV0KZC1</accession>
<sequence>MFNCLQNKVKKTWFYQNRPAIFDQCSRHRVTRLALYARHPAESNIVSSLRGHTWSVVLSTLVNEPLRLGLAVLSFFDELRHLGHHTVFSQGRGFHTDVATEVDGPSPDSRILLLRNREGLSSQRLLVDLALPIHHDSIYRDGLAGLDSHDRVHLHLIDVNFFPCLGYGGLVRCDAHQRSHHCIGL</sequence>
<dbReference type="Proteomes" id="UP001154282">
    <property type="component" value="Unassembled WGS sequence"/>
</dbReference>